<evidence type="ECO:0000259" key="8">
    <source>
        <dbReference type="Pfam" id="PF20811"/>
    </source>
</evidence>
<accession>A0A1B6KY88</accession>
<name>A0A1B6KY88_9HEMI</name>
<evidence type="ECO:0000256" key="2">
    <source>
        <dbReference type="ARBA" id="ARBA00012255"/>
    </source>
</evidence>
<sequence length="731" mass="81410">MEVDEPSSCDMSMSFTGSDDMFATSQDDDTFIEEQDSVVDIEAPQCSKANTSNMSSMNEISDTVPWRGTPLNKLTKNTGKDLYPLVAVGSQHSVLFKLPVKVGQVPKPWPEKPQDAWDQNHVRMPHSASNLYPVTPTELRSRWELVQQALSAPISNSQQLQAAILHYNSKYSDRWDFQALHSFFSTALEDVETDYFFAKVLPKVVELALSLPKLLTQGLPLLKQHGTHSVSLTQQQISCLLANAFLCTFPRRNTGKRDSEFSSYPSINFNRLFTGDYAEAKGRLPSLHEKLKCLINYFRRVTTKVPDGVVTYSRQYVPPNKLPDWSKETARLPNMYVSSTGTIEDEGTNMLQVDFANRFVGGGVLGLGCVQEEIRFVICPELIVARLFTEVMDDTEAIIITGCERFSSYQGYANTFEWTGNVEESTPRDGAGRRFCTVVAIDASKFPSAKRQYTAEHISRELNKAYAGFSWGTASGSCESVATGNWGCGAFRGDPSLKTLLQLMAAAVTGRDLAYFTFGNTELRDKLADMHSFLVKHQVTVGDLWKVMISYIPALYRHSLYDHIYSTLTNGSVPVPFKGIHHPAFKKQRVQESSTKTEIKTQAVKKREDGQEIGLEKTGKEVKVNNNHKLSAEEIATALDSIENGEDCKEDTKPLEAKTLNVKSDKELCLKRLSSSWTNLNDSKKDFGTSKDPVRSGQPSEGLQSSSSNSAKQSSIASQKKKISDYFQSVS</sequence>
<evidence type="ECO:0000259" key="7">
    <source>
        <dbReference type="Pfam" id="PF05028"/>
    </source>
</evidence>
<feature type="non-terminal residue" evidence="9">
    <location>
        <position position="731"/>
    </location>
</feature>
<feature type="active site" evidence="4">
    <location>
        <position position="372"/>
    </location>
</feature>
<evidence type="ECO:0000256" key="3">
    <source>
        <dbReference type="ARBA" id="ARBA00022801"/>
    </source>
</evidence>
<dbReference type="AlphaFoldDB" id="A0A1B6KY88"/>
<dbReference type="GO" id="GO:0009225">
    <property type="term" value="P:nucleotide-sugar metabolic process"/>
    <property type="evidence" value="ECO:0007669"/>
    <property type="project" value="TreeGrafter"/>
</dbReference>
<feature type="active site" evidence="4">
    <location>
        <position position="373"/>
    </location>
</feature>
<comment type="similarity">
    <text evidence="1">Belongs to the poly(ADP-ribose) glycohydrolase family.</text>
</comment>
<feature type="domain" description="PARG helical" evidence="8">
    <location>
        <begin position="190"/>
        <end position="314"/>
    </location>
</feature>
<feature type="binding site" evidence="5">
    <location>
        <position position="412"/>
    </location>
    <ligand>
        <name>substrate</name>
    </ligand>
</feature>
<dbReference type="GO" id="GO:0005634">
    <property type="term" value="C:nucleus"/>
    <property type="evidence" value="ECO:0007669"/>
    <property type="project" value="TreeGrafter"/>
</dbReference>
<evidence type="ECO:0000256" key="1">
    <source>
        <dbReference type="ARBA" id="ARBA00009545"/>
    </source>
</evidence>
<evidence type="ECO:0000256" key="6">
    <source>
        <dbReference type="SAM" id="MobiDB-lite"/>
    </source>
</evidence>
<keyword evidence="3" id="KW-0378">Hydrolase</keyword>
<feature type="domain" description="PARG catalytic Macro" evidence="7">
    <location>
        <begin position="323"/>
        <end position="524"/>
    </location>
</feature>
<dbReference type="PANTHER" id="PTHR12837">
    <property type="entry name" value="POLY ADP-RIBOSE GLYCOHYDROLASE"/>
    <property type="match status" value="1"/>
</dbReference>
<protein>
    <recommendedName>
        <fullName evidence="2">poly(ADP-ribose) glycohydrolase</fullName>
        <ecNumber evidence="2">3.2.1.143</ecNumber>
    </recommendedName>
</protein>
<dbReference type="GO" id="GO:0005737">
    <property type="term" value="C:cytoplasm"/>
    <property type="evidence" value="ECO:0007669"/>
    <property type="project" value="TreeGrafter"/>
</dbReference>
<evidence type="ECO:0000313" key="9">
    <source>
        <dbReference type="EMBL" id="JAT16224.1"/>
    </source>
</evidence>
<proteinExistence type="inferred from homology"/>
<dbReference type="EC" id="3.2.1.143" evidence="2"/>
<evidence type="ECO:0000256" key="4">
    <source>
        <dbReference type="PIRSR" id="PIRSR607724-1"/>
    </source>
</evidence>
<dbReference type="EMBL" id="GEBQ01023753">
    <property type="protein sequence ID" value="JAT16224.1"/>
    <property type="molecule type" value="Transcribed_RNA"/>
</dbReference>
<dbReference type="GO" id="GO:1990966">
    <property type="term" value="P:ATP generation from poly-ADP-D-ribose"/>
    <property type="evidence" value="ECO:0007669"/>
    <property type="project" value="TreeGrafter"/>
</dbReference>
<feature type="region of interest" description="Disordered" evidence="6">
    <location>
        <begin position="681"/>
        <end position="731"/>
    </location>
</feature>
<feature type="binding site" evidence="5">
    <location>
        <position position="357"/>
    </location>
    <ligand>
        <name>substrate</name>
    </ligand>
</feature>
<dbReference type="GO" id="GO:0006282">
    <property type="term" value="P:regulation of DNA repair"/>
    <property type="evidence" value="ECO:0007669"/>
    <property type="project" value="InterPro"/>
</dbReference>
<dbReference type="InterPro" id="IPR046372">
    <property type="entry name" value="PARG_cat_C"/>
</dbReference>
<organism evidence="9">
    <name type="scientific">Graphocephala atropunctata</name>
    <dbReference type="NCBI Taxonomy" id="36148"/>
    <lineage>
        <taxon>Eukaryota</taxon>
        <taxon>Metazoa</taxon>
        <taxon>Ecdysozoa</taxon>
        <taxon>Arthropoda</taxon>
        <taxon>Hexapoda</taxon>
        <taxon>Insecta</taxon>
        <taxon>Pterygota</taxon>
        <taxon>Neoptera</taxon>
        <taxon>Paraneoptera</taxon>
        <taxon>Hemiptera</taxon>
        <taxon>Auchenorrhyncha</taxon>
        <taxon>Membracoidea</taxon>
        <taxon>Cicadellidae</taxon>
        <taxon>Cicadellinae</taxon>
        <taxon>Cicadellini</taxon>
        <taxon>Graphocephala</taxon>
    </lineage>
</organism>
<dbReference type="InterPro" id="IPR007724">
    <property type="entry name" value="Poly_GlycHdrlase"/>
</dbReference>
<dbReference type="GO" id="GO:0004649">
    <property type="term" value="F:poly(ADP-ribose) glycohydrolase activity"/>
    <property type="evidence" value="ECO:0007669"/>
    <property type="project" value="UniProtKB-EC"/>
</dbReference>
<dbReference type="PANTHER" id="PTHR12837:SF15">
    <property type="entry name" value="POLY(ADP-RIBOSE) GLYCOHYDROLASE"/>
    <property type="match status" value="1"/>
</dbReference>
<gene>
    <name evidence="9" type="ORF">g.9795</name>
</gene>
<feature type="active site" evidence="4">
    <location>
        <position position="354"/>
    </location>
</feature>
<dbReference type="Pfam" id="PF05028">
    <property type="entry name" value="PARG_cat_C"/>
    <property type="match status" value="1"/>
</dbReference>
<evidence type="ECO:0000256" key="5">
    <source>
        <dbReference type="PIRSR" id="PIRSR607724-2"/>
    </source>
</evidence>
<dbReference type="Pfam" id="PF20811">
    <property type="entry name" value="PARG_cat_N"/>
    <property type="match status" value="1"/>
</dbReference>
<feature type="compositionally biased region" description="Low complexity" evidence="6">
    <location>
        <begin position="705"/>
        <end position="718"/>
    </location>
</feature>
<feature type="compositionally biased region" description="Basic and acidic residues" evidence="6">
    <location>
        <begin position="682"/>
        <end position="694"/>
    </location>
</feature>
<dbReference type="GO" id="GO:0005975">
    <property type="term" value="P:carbohydrate metabolic process"/>
    <property type="evidence" value="ECO:0007669"/>
    <property type="project" value="InterPro"/>
</dbReference>
<reference evidence="9" key="1">
    <citation type="submission" date="2015-11" db="EMBL/GenBank/DDBJ databases">
        <title>De novo transcriptome assembly of four potential Pierce s Disease insect vectors from Arizona vineyards.</title>
        <authorList>
            <person name="Tassone E.E."/>
        </authorList>
    </citation>
    <scope>NUCLEOTIDE SEQUENCE</scope>
</reference>
<feature type="binding site" evidence="5">
    <location>
        <position position="371"/>
    </location>
    <ligand>
        <name>substrate</name>
    </ligand>
</feature>
<dbReference type="InterPro" id="IPR048362">
    <property type="entry name" value="PARG_helical"/>
</dbReference>